<feature type="transmembrane region" description="Helical" evidence="1">
    <location>
        <begin position="49"/>
        <end position="71"/>
    </location>
</feature>
<proteinExistence type="predicted"/>
<keyword evidence="1" id="KW-0472">Membrane</keyword>
<keyword evidence="1" id="KW-1133">Transmembrane helix</keyword>
<dbReference type="CDD" id="cd01060">
    <property type="entry name" value="Membrane-FADS-like"/>
    <property type="match status" value="1"/>
</dbReference>
<dbReference type="STRING" id="917.SAMN05216326_104108"/>
<dbReference type="Proteomes" id="UP000199459">
    <property type="component" value="Unassembled WGS sequence"/>
</dbReference>
<name>A0A1H8BTB6_9PROT</name>
<accession>A0A1H8BTB6</accession>
<dbReference type="EMBL" id="FOCP01000003">
    <property type="protein sequence ID" value="SEM86100.1"/>
    <property type="molecule type" value="Genomic_DNA"/>
</dbReference>
<gene>
    <name evidence="3" type="ORF">SAMN05216325_10399</name>
</gene>
<dbReference type="InterPro" id="IPR005804">
    <property type="entry name" value="FA_desaturase_dom"/>
</dbReference>
<feature type="transmembrane region" description="Helical" evidence="1">
    <location>
        <begin position="252"/>
        <end position="271"/>
    </location>
</feature>
<dbReference type="GO" id="GO:0006629">
    <property type="term" value="P:lipid metabolic process"/>
    <property type="evidence" value="ECO:0007669"/>
    <property type="project" value="InterPro"/>
</dbReference>
<feature type="transmembrane region" description="Helical" evidence="1">
    <location>
        <begin position="113"/>
        <end position="130"/>
    </location>
</feature>
<evidence type="ECO:0000313" key="4">
    <source>
        <dbReference type="Proteomes" id="UP000199459"/>
    </source>
</evidence>
<feature type="transmembrane region" description="Helical" evidence="1">
    <location>
        <begin position="162"/>
        <end position="190"/>
    </location>
</feature>
<dbReference type="Pfam" id="PF00487">
    <property type="entry name" value="FA_desaturase"/>
    <property type="match status" value="1"/>
</dbReference>
<dbReference type="RefSeq" id="WP_090627874.1">
    <property type="nucleotide sequence ID" value="NZ_FOCP01000003.1"/>
</dbReference>
<keyword evidence="1" id="KW-0812">Transmembrane</keyword>
<reference evidence="3 4" key="1">
    <citation type="submission" date="2016-10" db="EMBL/GenBank/DDBJ databases">
        <authorList>
            <person name="de Groot N.N."/>
        </authorList>
    </citation>
    <scope>NUCLEOTIDE SEQUENCE [LARGE SCALE GENOMIC DNA]</scope>
    <source>
        <strain evidence="3 4">Nm22</strain>
    </source>
</reference>
<evidence type="ECO:0000256" key="1">
    <source>
        <dbReference type="SAM" id="Phobius"/>
    </source>
</evidence>
<dbReference type="AlphaFoldDB" id="A0A1H8BTB6"/>
<sequence>MNETEADKAGKTALAYQAERTAQPEKNGEVFSLREAHNLVSDLMTPNPWIYWTDFLFNIVVGWTAFFTALMSPLFSLWQIGAYMIAVLALYRAAIFVHELAHLKKGTFQTFRVVWNCLCGIPFMIPSFTYDGVHNDHHRRDVYGTLGDGEYLPFATRKPREMVGYVLLSFILPLLLLARFLLLTPLSYLIPPLRKIVWERASSLTIDPNYKRSVNAIRNDHNWRQQELATFLFSFAIVSLIMLEVIPFSVLVLWYLVAVMVFILNSLRTLAAHAYRNPGEQPMSHAEQFLDSVNVPGNPLITPLWAPVGLRFHATHHLFMNMPYHNLGKAQRRLVNGLSDNSLFLTTMRDSLWDALTRIWQESARATNASRKMHHIE</sequence>
<organism evidence="3 4">
    <name type="scientific">Nitrosomonas marina</name>
    <dbReference type="NCBI Taxonomy" id="917"/>
    <lineage>
        <taxon>Bacteria</taxon>
        <taxon>Pseudomonadati</taxon>
        <taxon>Pseudomonadota</taxon>
        <taxon>Betaproteobacteria</taxon>
        <taxon>Nitrosomonadales</taxon>
        <taxon>Nitrosomonadaceae</taxon>
        <taxon>Nitrosomonas</taxon>
    </lineage>
</organism>
<evidence type="ECO:0000313" key="3">
    <source>
        <dbReference type="EMBL" id="SEM86100.1"/>
    </source>
</evidence>
<feature type="domain" description="Fatty acid desaturase" evidence="2">
    <location>
        <begin position="78"/>
        <end position="338"/>
    </location>
</feature>
<protein>
    <submittedName>
        <fullName evidence="3">Fatty acid desaturase</fullName>
    </submittedName>
</protein>
<feature type="transmembrane region" description="Helical" evidence="1">
    <location>
        <begin position="77"/>
        <end position="101"/>
    </location>
</feature>
<evidence type="ECO:0000259" key="2">
    <source>
        <dbReference type="Pfam" id="PF00487"/>
    </source>
</evidence>
<dbReference type="OrthoDB" id="9792534at2"/>